<dbReference type="InterPro" id="IPR036736">
    <property type="entry name" value="ACP-like_sf"/>
</dbReference>
<dbReference type="InterPro" id="IPR045851">
    <property type="entry name" value="AMP-bd_C_sf"/>
</dbReference>
<proteinExistence type="predicted"/>
<dbReference type="OrthoDB" id="3651481at2"/>
<dbReference type="PROSITE" id="PS00455">
    <property type="entry name" value="AMP_BINDING"/>
    <property type="match status" value="1"/>
</dbReference>
<dbReference type="InterPro" id="IPR009081">
    <property type="entry name" value="PP-bd_ACP"/>
</dbReference>
<dbReference type="SUPFAM" id="SSF47336">
    <property type="entry name" value="ACP-like"/>
    <property type="match status" value="1"/>
</dbReference>
<dbReference type="PANTHER" id="PTHR45527">
    <property type="entry name" value="NONRIBOSOMAL PEPTIDE SYNTHETASE"/>
    <property type="match status" value="1"/>
</dbReference>
<dbReference type="InterPro" id="IPR000873">
    <property type="entry name" value="AMP-dep_synth/lig_dom"/>
</dbReference>
<dbReference type="Pfam" id="PF00550">
    <property type="entry name" value="PP-binding"/>
    <property type="match status" value="1"/>
</dbReference>
<protein>
    <submittedName>
        <fullName evidence="3">Amino acid adenylation domain-containing protein</fullName>
    </submittedName>
</protein>
<dbReference type="InterPro" id="IPR042099">
    <property type="entry name" value="ANL_N_sf"/>
</dbReference>
<evidence type="ECO:0000313" key="3">
    <source>
        <dbReference type="EMBL" id="PRY36796.1"/>
    </source>
</evidence>
<dbReference type="InterPro" id="IPR020845">
    <property type="entry name" value="AMP-binding_CS"/>
</dbReference>
<gene>
    <name evidence="3" type="ORF">CLV43_111168</name>
</gene>
<dbReference type="Gene3D" id="3.40.50.1820">
    <property type="entry name" value="alpha/beta hydrolase"/>
    <property type="match status" value="1"/>
</dbReference>
<evidence type="ECO:0000313" key="4">
    <source>
        <dbReference type="Proteomes" id="UP000239494"/>
    </source>
</evidence>
<name>A0A2T0STQ3_9PSEU</name>
<dbReference type="Proteomes" id="UP000239494">
    <property type="component" value="Unassembled WGS sequence"/>
</dbReference>
<comment type="caution">
    <text evidence="3">The sequence shown here is derived from an EMBL/GenBank/DDBJ whole genome shotgun (WGS) entry which is preliminary data.</text>
</comment>
<dbReference type="GO" id="GO:0044550">
    <property type="term" value="P:secondary metabolite biosynthetic process"/>
    <property type="evidence" value="ECO:0007669"/>
    <property type="project" value="TreeGrafter"/>
</dbReference>
<dbReference type="GO" id="GO:0005737">
    <property type="term" value="C:cytoplasm"/>
    <property type="evidence" value="ECO:0007669"/>
    <property type="project" value="TreeGrafter"/>
</dbReference>
<dbReference type="EMBL" id="PVTF01000011">
    <property type="protein sequence ID" value="PRY36796.1"/>
    <property type="molecule type" value="Genomic_DNA"/>
</dbReference>
<dbReference type="RefSeq" id="WP_106192227.1">
    <property type="nucleotide sequence ID" value="NZ_PVTF01000011.1"/>
</dbReference>
<dbReference type="PANTHER" id="PTHR45527:SF1">
    <property type="entry name" value="FATTY ACID SYNTHASE"/>
    <property type="match status" value="1"/>
</dbReference>
<reference evidence="3 4" key="1">
    <citation type="submission" date="2018-03" db="EMBL/GenBank/DDBJ databases">
        <title>Genomic Encyclopedia of Archaeal and Bacterial Type Strains, Phase II (KMG-II): from individual species to whole genera.</title>
        <authorList>
            <person name="Goeker M."/>
        </authorList>
    </citation>
    <scope>NUCLEOTIDE SEQUENCE [LARGE SCALE GENOMIC DNA]</scope>
    <source>
        <strain evidence="3 4">DSM 44720</strain>
    </source>
</reference>
<dbReference type="InterPro" id="IPR029058">
    <property type="entry name" value="AB_hydrolase_fold"/>
</dbReference>
<evidence type="ECO:0000256" key="1">
    <source>
        <dbReference type="SAM" id="MobiDB-lite"/>
    </source>
</evidence>
<dbReference type="AlphaFoldDB" id="A0A2T0STQ3"/>
<dbReference type="GO" id="GO:0031177">
    <property type="term" value="F:phosphopantetheine binding"/>
    <property type="evidence" value="ECO:0007669"/>
    <property type="project" value="TreeGrafter"/>
</dbReference>
<feature type="compositionally biased region" description="Basic residues" evidence="1">
    <location>
        <begin position="584"/>
        <end position="601"/>
    </location>
</feature>
<keyword evidence="4" id="KW-1185">Reference proteome</keyword>
<evidence type="ECO:0000259" key="2">
    <source>
        <dbReference type="PROSITE" id="PS50075"/>
    </source>
</evidence>
<dbReference type="InterPro" id="IPR025110">
    <property type="entry name" value="AMP-bd_C"/>
</dbReference>
<dbReference type="Gene3D" id="3.40.50.12780">
    <property type="entry name" value="N-terminal domain of ligase-like"/>
    <property type="match status" value="1"/>
</dbReference>
<dbReference type="SUPFAM" id="SSF56801">
    <property type="entry name" value="Acetyl-CoA synthetase-like"/>
    <property type="match status" value="1"/>
</dbReference>
<feature type="domain" description="Carrier" evidence="2">
    <location>
        <begin position="499"/>
        <end position="574"/>
    </location>
</feature>
<dbReference type="Pfam" id="PF00501">
    <property type="entry name" value="AMP-binding"/>
    <property type="match status" value="1"/>
</dbReference>
<dbReference type="Gene3D" id="3.30.300.30">
    <property type="match status" value="1"/>
</dbReference>
<dbReference type="PROSITE" id="PS50075">
    <property type="entry name" value="CARRIER"/>
    <property type="match status" value="1"/>
</dbReference>
<feature type="region of interest" description="Disordered" evidence="1">
    <location>
        <begin position="578"/>
        <end position="628"/>
    </location>
</feature>
<accession>A0A2T0STQ3</accession>
<sequence length="628" mass="67398">MTADPVPLTLAHRFDAVAARFPDREAVVTPTTRWTYAELDGISRRIASSLVDRGLRPGDRVGLLFPHEAEMIAALLGVLRAGMAYVPLDTAYPEHRLGLMVADAGVRTLVTAKEPAEVARRLAEDRPVLAYDELVRGAASGEPAAVEDGDAYVLFTSGSTGRPKVVRQTHRNVLHHARAWIDGLGITPEDRLSLQSAYSWDSAVQDTFAALLSGAALYPLDFKTLGVTGLLGWMAAERVTVYHSTLPIFRALVAAMRSRGEGLPAMRMLALGGDSVHDADLEAYRELFGAHCEIAGAYGSSECSCALLRVAGRDYRPPTGVFPLGFPVAETTVRLVDGDGRTVDGEGEGEVVVVSPYLSPSAHATGDAYPTGDLARRLPDGTLLLLGRKDFQVKIGGIRVETAEVESVLKQLPEVDDAVVTAFTDARGELQLAAYVVTAGAALPGTTALRAALRLRLPDHAVPTRFVRLDALPVTANHKIDRAALPDPRAAAGAQPRPLPGSLRQQEVLAAWRDVLDVAEIGLDDNFFDLGGTSLRMAAVHERLTRVVAPWLRMTDLYGAPTIRRLTGLLSAPLPDADGGAHARGARRRALVQARRGRAPAHRPDPTTDSAEPPRLASEPAHRHWRIG</sequence>
<organism evidence="3 4">
    <name type="scientific">Umezawaea tangerina</name>
    <dbReference type="NCBI Taxonomy" id="84725"/>
    <lineage>
        <taxon>Bacteria</taxon>
        <taxon>Bacillati</taxon>
        <taxon>Actinomycetota</taxon>
        <taxon>Actinomycetes</taxon>
        <taxon>Pseudonocardiales</taxon>
        <taxon>Pseudonocardiaceae</taxon>
        <taxon>Umezawaea</taxon>
    </lineage>
</organism>
<dbReference type="GO" id="GO:0043041">
    <property type="term" value="P:amino acid activation for nonribosomal peptide biosynthetic process"/>
    <property type="evidence" value="ECO:0007669"/>
    <property type="project" value="TreeGrafter"/>
</dbReference>
<dbReference type="Pfam" id="PF13193">
    <property type="entry name" value="AMP-binding_C"/>
    <property type="match status" value="1"/>
</dbReference>